<dbReference type="InParanoid" id="A0A316YP28"/>
<dbReference type="InterPro" id="IPR020846">
    <property type="entry name" value="MFS_dom"/>
</dbReference>
<dbReference type="SUPFAM" id="SSF103473">
    <property type="entry name" value="MFS general substrate transporter"/>
    <property type="match status" value="1"/>
</dbReference>
<evidence type="ECO:0000256" key="7">
    <source>
        <dbReference type="ARBA" id="ARBA00049119"/>
    </source>
</evidence>
<dbReference type="PROSITE" id="PS50850">
    <property type="entry name" value="MFS"/>
    <property type="match status" value="1"/>
</dbReference>
<dbReference type="RefSeq" id="XP_025378179.1">
    <property type="nucleotide sequence ID" value="XM_025523586.1"/>
</dbReference>
<dbReference type="PANTHER" id="PTHR23503:SF8">
    <property type="entry name" value="FACILITATED GLUCOSE TRANSPORTER PROTEIN 1"/>
    <property type="match status" value="1"/>
</dbReference>
<dbReference type="PRINTS" id="PR00171">
    <property type="entry name" value="SUGRTRNSPORT"/>
</dbReference>
<dbReference type="GeneID" id="37045502"/>
<reference evidence="11 12" key="1">
    <citation type="journal article" date="2018" name="Mol. Biol. Evol.">
        <title>Broad Genomic Sampling Reveals a Smut Pathogenic Ancestry of the Fungal Clade Ustilaginomycotina.</title>
        <authorList>
            <person name="Kijpornyongpan T."/>
            <person name="Mondo S.J."/>
            <person name="Barry K."/>
            <person name="Sandor L."/>
            <person name="Lee J."/>
            <person name="Lipzen A."/>
            <person name="Pangilinan J."/>
            <person name="LaButti K."/>
            <person name="Hainaut M."/>
            <person name="Henrissat B."/>
            <person name="Grigoriev I.V."/>
            <person name="Spatafora J.W."/>
            <person name="Aime M.C."/>
        </authorList>
    </citation>
    <scope>NUCLEOTIDE SEQUENCE [LARGE SCALE GENOMIC DNA]</scope>
    <source>
        <strain evidence="11 12">MCA 4198</strain>
    </source>
</reference>
<dbReference type="OrthoDB" id="4540492at2759"/>
<protein>
    <submittedName>
        <fullName evidence="11">General substrate transporter</fullName>
    </submittedName>
</protein>
<dbReference type="InterPro" id="IPR003663">
    <property type="entry name" value="Sugar/inositol_transpt"/>
</dbReference>
<dbReference type="PANTHER" id="PTHR23503">
    <property type="entry name" value="SOLUTE CARRIER FAMILY 2"/>
    <property type="match status" value="1"/>
</dbReference>
<dbReference type="GO" id="GO:0016020">
    <property type="term" value="C:membrane"/>
    <property type="evidence" value="ECO:0007669"/>
    <property type="project" value="UniProtKB-SubCell"/>
</dbReference>
<dbReference type="InterPro" id="IPR005828">
    <property type="entry name" value="MFS_sugar_transport-like"/>
</dbReference>
<evidence type="ECO:0000256" key="1">
    <source>
        <dbReference type="ARBA" id="ARBA00004141"/>
    </source>
</evidence>
<comment type="catalytic activity">
    <reaction evidence="7">
        <text>myo-inositol(out) + H(+)(out) = myo-inositol(in) + H(+)(in)</text>
        <dbReference type="Rhea" id="RHEA:60364"/>
        <dbReference type="ChEBI" id="CHEBI:15378"/>
        <dbReference type="ChEBI" id="CHEBI:17268"/>
    </reaction>
</comment>
<evidence type="ECO:0000256" key="8">
    <source>
        <dbReference type="SAM" id="MobiDB-lite"/>
    </source>
</evidence>
<evidence type="ECO:0000256" key="9">
    <source>
        <dbReference type="SAM" id="Phobius"/>
    </source>
</evidence>
<evidence type="ECO:0000259" key="10">
    <source>
        <dbReference type="PROSITE" id="PS50850"/>
    </source>
</evidence>
<feature type="transmembrane region" description="Helical" evidence="9">
    <location>
        <begin position="420"/>
        <end position="443"/>
    </location>
</feature>
<dbReference type="AlphaFoldDB" id="A0A316YP28"/>
<evidence type="ECO:0000256" key="6">
    <source>
        <dbReference type="ARBA" id="ARBA00023136"/>
    </source>
</evidence>
<feature type="transmembrane region" description="Helical" evidence="9">
    <location>
        <begin position="496"/>
        <end position="520"/>
    </location>
</feature>
<dbReference type="GO" id="GO:0015149">
    <property type="term" value="F:hexose transmembrane transporter activity"/>
    <property type="evidence" value="ECO:0007669"/>
    <property type="project" value="TreeGrafter"/>
</dbReference>
<dbReference type="Proteomes" id="UP000245768">
    <property type="component" value="Unassembled WGS sequence"/>
</dbReference>
<feature type="transmembrane region" description="Helical" evidence="9">
    <location>
        <begin position="394"/>
        <end position="413"/>
    </location>
</feature>
<keyword evidence="3" id="KW-0813">Transport</keyword>
<accession>A0A316YP28</accession>
<organism evidence="11 12">
    <name type="scientific">Acaromyces ingoldii</name>
    <dbReference type="NCBI Taxonomy" id="215250"/>
    <lineage>
        <taxon>Eukaryota</taxon>
        <taxon>Fungi</taxon>
        <taxon>Dikarya</taxon>
        <taxon>Basidiomycota</taxon>
        <taxon>Ustilaginomycotina</taxon>
        <taxon>Exobasidiomycetes</taxon>
        <taxon>Exobasidiales</taxon>
        <taxon>Cryptobasidiaceae</taxon>
        <taxon>Acaromyces</taxon>
    </lineage>
</organism>
<dbReference type="STRING" id="215250.A0A316YP28"/>
<feature type="region of interest" description="Disordered" evidence="8">
    <location>
        <begin position="248"/>
        <end position="282"/>
    </location>
</feature>
<gene>
    <name evidence="11" type="ORF">FA10DRAFT_279972</name>
</gene>
<dbReference type="EMBL" id="KZ819636">
    <property type="protein sequence ID" value="PWN90981.1"/>
    <property type="molecule type" value="Genomic_DNA"/>
</dbReference>
<keyword evidence="12" id="KW-1185">Reference proteome</keyword>
<evidence type="ECO:0000256" key="4">
    <source>
        <dbReference type="ARBA" id="ARBA00022692"/>
    </source>
</evidence>
<proteinExistence type="inferred from homology"/>
<feature type="domain" description="Major facilitator superfamily (MFS) profile" evidence="10">
    <location>
        <begin position="14"/>
        <end position="522"/>
    </location>
</feature>
<name>A0A316YP28_9BASI</name>
<feature type="transmembrane region" description="Helical" evidence="9">
    <location>
        <begin position="365"/>
        <end position="382"/>
    </location>
</feature>
<dbReference type="InterPro" id="IPR045263">
    <property type="entry name" value="GLUT"/>
</dbReference>
<feature type="transmembrane region" description="Helical" evidence="9">
    <location>
        <begin position="463"/>
        <end position="484"/>
    </location>
</feature>
<feature type="transmembrane region" description="Helical" evidence="9">
    <location>
        <begin position="94"/>
        <end position="114"/>
    </location>
</feature>
<feature type="transmembrane region" description="Helical" evidence="9">
    <location>
        <begin position="120"/>
        <end position="143"/>
    </location>
</feature>
<evidence type="ECO:0000256" key="5">
    <source>
        <dbReference type="ARBA" id="ARBA00022989"/>
    </source>
</evidence>
<feature type="transmembrane region" description="Helical" evidence="9">
    <location>
        <begin position="61"/>
        <end position="82"/>
    </location>
</feature>
<dbReference type="Pfam" id="PF00083">
    <property type="entry name" value="Sugar_tr"/>
    <property type="match status" value="2"/>
</dbReference>
<comment type="subcellular location">
    <subcellularLocation>
        <location evidence="1">Membrane</location>
        <topology evidence="1">Multi-pass membrane protein</topology>
    </subcellularLocation>
</comment>
<dbReference type="InterPro" id="IPR036259">
    <property type="entry name" value="MFS_trans_sf"/>
</dbReference>
<evidence type="ECO:0000256" key="3">
    <source>
        <dbReference type="ARBA" id="ARBA00022448"/>
    </source>
</evidence>
<dbReference type="Gene3D" id="1.20.1250.20">
    <property type="entry name" value="MFS general substrate transporter like domains"/>
    <property type="match status" value="1"/>
</dbReference>
<sequence length="539" mass="55862">MTGQASGGPLLYFEILWVVLSTFNYGFGISELNPLQGVLSCPPRTTDARLPACLDLTSSQFGYVTAAFTLGGFLASLVLSPLRTTLLPSLFGRAKQALVLAAALAVIGGATQAASTSWSILALGRFFMGLGSGMAIVIVPSYLNDISPPALRGSIGVLNQLSIVTGILSAQGLGVSPLGENPSSSAENSSSSSSGPWRAVPLISASVALLQILLAPLALDSPSDVDEQSAVRIRSRLWAVHVARGRAAAGEGEGEEEEQAALLAQEPDADTSSVSTHAEEPSQPVTMLTLVRLLVAPSTVSAVPASKKAPLRKGVALIAFTQLAQQLSGVNAVLYYSTGILSDVFHSPSSPTTEAGSDSALAKKIALGITLVNALMTFPPIYLIRESRLGRKKLLLLSSGLMSLSSLLLCLGITRHGSLLSAASLVVFVAAFSAGLGPIPFLILPELVASPTAADAPTRAAAASFGIALNWLANVALASLFLPLRQLATRFDGQTGGSVFLLFTLINAATAWGVSSFYAYHGAEQDDDDNDVGRHSRPD</sequence>
<evidence type="ECO:0000313" key="11">
    <source>
        <dbReference type="EMBL" id="PWN90981.1"/>
    </source>
</evidence>
<keyword evidence="4 9" id="KW-0812">Transmembrane</keyword>
<keyword evidence="5 9" id="KW-1133">Transmembrane helix</keyword>
<comment type="similarity">
    <text evidence="2">Belongs to the major facilitator superfamily. Sugar transporter (TC 2.A.1.1) family.</text>
</comment>
<evidence type="ECO:0000256" key="2">
    <source>
        <dbReference type="ARBA" id="ARBA00010992"/>
    </source>
</evidence>
<keyword evidence="6 9" id="KW-0472">Membrane</keyword>
<feature type="transmembrane region" description="Helical" evidence="9">
    <location>
        <begin position="12"/>
        <end position="30"/>
    </location>
</feature>
<evidence type="ECO:0000313" key="12">
    <source>
        <dbReference type="Proteomes" id="UP000245768"/>
    </source>
</evidence>